<dbReference type="HOGENOM" id="CLU_089313_0_0_9"/>
<accession>A0A0E1XLL5</accession>
<evidence type="ECO:0008006" key="4">
    <source>
        <dbReference type="Google" id="ProtNLM"/>
    </source>
</evidence>
<dbReference type="EMBL" id="ACJA02000001">
    <property type="protein sequence ID" value="EFH96676.1"/>
    <property type="molecule type" value="Genomic_DNA"/>
</dbReference>
<comment type="caution">
    <text evidence="3">The sequence shown here is derived from an EMBL/GenBank/DDBJ whole genome shotgun (WGS) entry which is preliminary data.</text>
</comment>
<evidence type="ECO:0000313" key="3">
    <source>
        <dbReference type="EMBL" id="EFH96676.1"/>
    </source>
</evidence>
<reference evidence="3" key="1">
    <citation type="submission" date="2010-05" db="EMBL/GenBank/DDBJ databases">
        <authorList>
            <person name="Muzny D."/>
            <person name="Qin X."/>
            <person name="Buhay C."/>
            <person name="Dugan-Rocha S."/>
            <person name="Ding Y."/>
            <person name="Chen G."/>
            <person name="Hawes A."/>
            <person name="Holder M."/>
            <person name="Jhangiani S."/>
            <person name="Johnson A."/>
            <person name="Khan Z."/>
            <person name="Li Z."/>
            <person name="Liu W."/>
            <person name="Liu X."/>
            <person name="Perez L."/>
            <person name="Shen H."/>
            <person name="Wang Q."/>
            <person name="Watt J."/>
            <person name="Xi L."/>
            <person name="Xin Y."/>
            <person name="Zhou J."/>
            <person name="Deng J."/>
            <person name="Jiang H."/>
            <person name="Liu Y."/>
            <person name="Qu J."/>
            <person name="Song X.-Z."/>
            <person name="Zhang L."/>
            <person name="Villasana D."/>
            <person name="Johnson A."/>
            <person name="Liu J."/>
            <person name="Liyanage D."/>
            <person name="Lorensuhewa L."/>
            <person name="Robinson T."/>
            <person name="Song A."/>
            <person name="Song B.-B."/>
            <person name="Dinh H."/>
            <person name="Thornton R."/>
            <person name="Coyle M."/>
            <person name="Francisco L."/>
            <person name="Jackson L."/>
            <person name="Javaid M."/>
            <person name="Korchina V."/>
            <person name="Kovar C."/>
            <person name="Mata R."/>
            <person name="Mathew T."/>
            <person name="Ngo R."/>
            <person name="Nguyen L."/>
            <person name="Nguyen N."/>
            <person name="Okwuonu G."/>
            <person name="Ongeri F."/>
            <person name="Pham C."/>
            <person name="Simmons D."/>
            <person name="Wilczek-Boney K."/>
            <person name="Hale W."/>
            <person name="Jakkamsetti A."/>
            <person name="Pham P."/>
            <person name="Ruth R."/>
            <person name="San Lucas F."/>
            <person name="Warren J."/>
            <person name="Zhang J."/>
            <person name="Zhao Z."/>
            <person name="Zhou C."/>
            <person name="Zhu D."/>
            <person name="Lee S."/>
            <person name="Bess C."/>
            <person name="Blankenburg K."/>
            <person name="Forbes L."/>
            <person name="Fu Q."/>
            <person name="Gubbala S."/>
            <person name="Hirani K."/>
            <person name="Jayaseelan J.C."/>
            <person name="Lara F."/>
            <person name="Munidasa M."/>
            <person name="Palculict T."/>
            <person name="Patil S."/>
            <person name="Pu L.-L."/>
            <person name="Saada N."/>
            <person name="Tang L."/>
            <person name="Weissenberger G."/>
            <person name="Zhu Y."/>
            <person name="Hemphill L."/>
            <person name="Shang Y."/>
            <person name="Youmans B."/>
            <person name="Ayvaz T."/>
            <person name="Ross M."/>
            <person name="Santibanez J."/>
            <person name="Aqrawi P."/>
            <person name="Gross S."/>
            <person name="Joshi V."/>
            <person name="Fowler G."/>
            <person name="Nazareth L."/>
            <person name="Reid J."/>
            <person name="Worley K."/>
            <person name="Petrosino J."/>
            <person name="Highlander S."/>
            <person name="Gibbs R."/>
        </authorList>
    </citation>
    <scope>NUCLEOTIDE SEQUENCE [LARGE SCALE GENOMIC DNA]</scope>
    <source>
        <strain evidence="3">MN8</strain>
    </source>
</reference>
<sequence length="272" mass="31124">MNNFNNEIKLILQQYLEKFEAHYERVLQDDQYIEVLETLMDDYSEFILNPIYEQQFNAWRDVEEKAQLIKSLQYITAQCVKQVEVIRARRLLDGQASTTGYFDNIEHCIDEEFGQCSIASNDKLLLVGSGAYPMTLIQVAKETGASVIGIDIDPQAVDLGRRIVNVLAPNEDITITDQKVSELKDIKDVTHIIFSSTIPLKYSILEELYDLTNENVVVAMRFGDGIKAIFNYPSQETAEDKWQCVNKHMRPQQIFDIALYKKAAIKVGITDV</sequence>
<name>A0A0E1XLL5_STAAU</name>
<protein>
    <recommendedName>
        <fullName evidence="4">D-histidine (S)-2-aminobutanoyltransferase CntL</fullName>
    </recommendedName>
</protein>
<dbReference type="PANTHER" id="PTHR32266:SF12">
    <property type="entry name" value="NICOTIANAMINE SYNTHASE 3"/>
    <property type="match status" value="1"/>
</dbReference>
<dbReference type="Proteomes" id="UP000003455">
    <property type="component" value="Chromosome"/>
</dbReference>
<dbReference type="AlphaFoldDB" id="A0A0E1XLL5"/>
<dbReference type="GO" id="GO:0030418">
    <property type="term" value="P:nicotianamine biosynthetic process"/>
    <property type="evidence" value="ECO:0007669"/>
    <property type="project" value="InterPro"/>
</dbReference>
<dbReference type="RefSeq" id="WP_001058852.1">
    <property type="nucleotide sequence ID" value="NZ_CM000952.1"/>
</dbReference>
<dbReference type="PANTHER" id="PTHR32266">
    <property type="entry name" value="NICOTIANAMINE SYNTHASE 3"/>
    <property type="match status" value="1"/>
</dbReference>
<keyword evidence="2" id="KW-0949">S-adenosyl-L-methionine</keyword>
<evidence type="ECO:0000256" key="2">
    <source>
        <dbReference type="ARBA" id="ARBA00022691"/>
    </source>
</evidence>
<gene>
    <name evidence="3" type="ORF">HMPREF0769_10678</name>
</gene>
<dbReference type="SUPFAM" id="SSF53335">
    <property type="entry name" value="S-adenosyl-L-methionine-dependent methyltransferases"/>
    <property type="match status" value="1"/>
</dbReference>
<evidence type="ECO:0000256" key="1">
    <source>
        <dbReference type="ARBA" id="ARBA00022679"/>
    </source>
</evidence>
<organism evidence="3">
    <name type="scientific">Staphylococcus aureus subsp. aureus MN8</name>
    <dbReference type="NCBI Taxonomy" id="548470"/>
    <lineage>
        <taxon>Bacteria</taxon>
        <taxon>Bacillati</taxon>
        <taxon>Bacillota</taxon>
        <taxon>Bacilli</taxon>
        <taxon>Bacillales</taxon>
        <taxon>Staphylococcaceae</taxon>
        <taxon>Staphylococcus</taxon>
    </lineage>
</organism>
<dbReference type="InterPro" id="IPR004298">
    <property type="entry name" value="Nicotian_synth"/>
</dbReference>
<dbReference type="GO" id="GO:0030410">
    <property type="term" value="F:nicotianamine synthase activity"/>
    <property type="evidence" value="ECO:0007669"/>
    <property type="project" value="InterPro"/>
</dbReference>
<dbReference type="InterPro" id="IPR029063">
    <property type="entry name" value="SAM-dependent_MTases_sf"/>
</dbReference>
<dbReference type="NCBIfam" id="NF033601">
    <property type="entry name" value="Sta_opine_CntL"/>
    <property type="match status" value="1"/>
</dbReference>
<dbReference type="Gene3D" id="3.40.50.150">
    <property type="entry name" value="Vaccinia Virus protein VP39"/>
    <property type="match status" value="1"/>
</dbReference>
<proteinExistence type="predicted"/>
<keyword evidence="1" id="KW-0808">Transferase</keyword>